<evidence type="ECO:0000256" key="6">
    <source>
        <dbReference type="ARBA" id="ARBA00022737"/>
    </source>
</evidence>
<keyword evidence="12" id="KW-1185">Reference proteome</keyword>
<dbReference type="OrthoDB" id="24893at2759"/>
<evidence type="ECO:0000313" key="10">
    <source>
        <dbReference type="EMBL" id="CTR05128.1"/>
    </source>
</evidence>
<evidence type="ECO:0000313" key="13">
    <source>
        <dbReference type="Proteomes" id="UP000239560"/>
    </source>
</evidence>
<evidence type="ECO:0000256" key="7">
    <source>
        <dbReference type="ARBA" id="ARBA00022833"/>
    </source>
</evidence>
<dbReference type="SUPFAM" id="SSF48239">
    <property type="entry name" value="Terpenoid cyclases/Protein prenyltransferases"/>
    <property type="match status" value="1"/>
</dbReference>
<organism evidence="10 12">
    <name type="scientific">Rhodotorula toruloides</name>
    <name type="common">Yeast</name>
    <name type="synonym">Rhodosporidium toruloides</name>
    <dbReference type="NCBI Taxonomy" id="5286"/>
    <lineage>
        <taxon>Eukaryota</taxon>
        <taxon>Fungi</taxon>
        <taxon>Dikarya</taxon>
        <taxon>Basidiomycota</taxon>
        <taxon>Pucciniomycotina</taxon>
        <taxon>Microbotryomycetes</taxon>
        <taxon>Sporidiobolales</taxon>
        <taxon>Sporidiobolaceae</taxon>
        <taxon>Rhodotorula</taxon>
    </lineage>
</organism>
<protein>
    <submittedName>
        <fullName evidence="11">Terpenoid cyclases/protein prenyltransferase alpha-alpha toroid</fullName>
    </submittedName>
</protein>
<evidence type="ECO:0000259" key="9">
    <source>
        <dbReference type="Pfam" id="PF00432"/>
    </source>
</evidence>
<evidence type="ECO:0000256" key="5">
    <source>
        <dbReference type="ARBA" id="ARBA00022723"/>
    </source>
</evidence>
<evidence type="ECO:0000256" key="2">
    <source>
        <dbReference type="ARBA" id="ARBA00010497"/>
    </source>
</evidence>
<evidence type="ECO:0000256" key="1">
    <source>
        <dbReference type="ARBA" id="ARBA00001947"/>
    </source>
</evidence>
<dbReference type="GO" id="GO:0004662">
    <property type="term" value="F:CAAX-protein geranylgeranyltransferase activity"/>
    <property type="evidence" value="ECO:0007669"/>
    <property type="project" value="TreeGrafter"/>
</dbReference>
<feature type="compositionally biased region" description="Acidic residues" evidence="8">
    <location>
        <begin position="269"/>
        <end position="278"/>
    </location>
</feature>
<keyword evidence="5" id="KW-0479">Metal-binding</keyword>
<keyword evidence="6" id="KW-0677">Repeat</keyword>
<accession>A0A0K3C8E0</accession>
<dbReference type="InterPro" id="IPR008930">
    <property type="entry name" value="Terpenoid_cyclase/PrenylTrfase"/>
</dbReference>
<dbReference type="InterPro" id="IPR001330">
    <property type="entry name" value="Prenyltrans"/>
</dbReference>
<reference evidence="10 12" key="1">
    <citation type="submission" date="2015-07" db="EMBL/GenBank/DDBJ databases">
        <authorList>
            <person name="Cajimat M.N.B."/>
            <person name="Milazzo M.L."/>
            <person name="Fulhorst C.F."/>
        </authorList>
    </citation>
    <scope>NUCLEOTIDE SEQUENCE [LARGE SCALE GENOMIC DNA]</scope>
    <source>
        <strain evidence="10">Single colony</strain>
    </source>
</reference>
<dbReference type="EMBL" id="LCTV02000002">
    <property type="protein sequence ID" value="PRQ76665.1"/>
    <property type="molecule type" value="Genomic_DNA"/>
</dbReference>
<dbReference type="GO" id="GO:0005953">
    <property type="term" value="C:CAAX-protein geranylgeranyltransferase complex"/>
    <property type="evidence" value="ECO:0007669"/>
    <property type="project" value="TreeGrafter"/>
</dbReference>
<feature type="region of interest" description="Disordered" evidence="8">
    <location>
        <begin position="262"/>
        <end position="294"/>
    </location>
</feature>
<proteinExistence type="inferred from homology"/>
<comment type="cofactor">
    <cofactor evidence="1">
        <name>Zn(2+)</name>
        <dbReference type="ChEBI" id="CHEBI:29105"/>
    </cofactor>
</comment>
<dbReference type="InterPro" id="IPR045089">
    <property type="entry name" value="PGGT1B-like"/>
</dbReference>
<dbReference type="GO" id="GO:0046872">
    <property type="term" value="F:metal ion binding"/>
    <property type="evidence" value="ECO:0007669"/>
    <property type="project" value="UniProtKB-KW"/>
</dbReference>
<dbReference type="Gene3D" id="1.50.10.20">
    <property type="match status" value="1"/>
</dbReference>
<dbReference type="Pfam" id="PF00432">
    <property type="entry name" value="Prenyltrans"/>
    <property type="match status" value="1"/>
</dbReference>
<dbReference type="Proteomes" id="UP000199069">
    <property type="component" value="Unassembled WGS sequence"/>
</dbReference>
<dbReference type="PANTHER" id="PTHR11774:SF4">
    <property type="entry name" value="GERANYLGERANYL TRANSFERASE TYPE-1 SUBUNIT BETA"/>
    <property type="match status" value="1"/>
</dbReference>
<evidence type="ECO:0000256" key="3">
    <source>
        <dbReference type="ARBA" id="ARBA00022602"/>
    </source>
</evidence>
<dbReference type="EMBL" id="CWKI01000002">
    <property type="protein sequence ID" value="CTR05128.1"/>
    <property type="molecule type" value="Genomic_DNA"/>
</dbReference>
<keyword evidence="3" id="KW-0637">Prenyltransferase</keyword>
<gene>
    <name evidence="10" type="primary">FGENESH: predicted gene_2.158</name>
    <name evidence="11" type="ORF">AAT19DRAFT_12083</name>
    <name evidence="10" type="ORF">BN2166_0009890</name>
</gene>
<keyword evidence="7" id="KW-0862">Zinc</keyword>
<evidence type="ECO:0000313" key="12">
    <source>
        <dbReference type="Proteomes" id="UP000199069"/>
    </source>
</evidence>
<dbReference type="STRING" id="5286.A0A0K3C8E0"/>
<dbReference type="Proteomes" id="UP000239560">
    <property type="component" value="Unassembled WGS sequence"/>
</dbReference>
<comment type="similarity">
    <text evidence="2">Belongs to the protein prenyltransferase subunit beta family.</text>
</comment>
<keyword evidence="4 11" id="KW-0808">Transferase</keyword>
<sequence>MSDAASPAAPPAAFLAKQHALFALRHAKYLPTPYQAEDASRMTLAYFCLASLALLPASTVSTADPSLSALQVLLKPTQREGFVDWVYEQQAAVGGFRGSDSLAAARHLAVEAEPSTSAFSSLDPPNLIQTYTALLILGLLDDNFERLDRQGLLRFIGACQTSDGSFLQFPGCPEAGDPRSTYSAFAVASMLDDWSTINVDKGLDFLSRCRRYEGGFAQQPGLEANAGPTYCAIASFKLASRLHDLPEPPSLLRWLLDRQVRPPPLESSDSSDEDEEAEPGGPARDPDDAAGFQGRANKPTDACYSFWNMGALSLLLPAVSPDLSIDDVLDPALDRTWLLDCQHKVFGGIAREPGARPDVYHTYLSLAALALGDADGKILGLRRLDAGWNVPVEVAERMRSGLWKER</sequence>
<name>A0A0K3C8E0_RHOTO</name>
<dbReference type="OMA" id="RWCLMRQ"/>
<evidence type="ECO:0000256" key="4">
    <source>
        <dbReference type="ARBA" id="ARBA00022679"/>
    </source>
</evidence>
<evidence type="ECO:0000313" key="11">
    <source>
        <dbReference type="EMBL" id="PRQ76665.1"/>
    </source>
</evidence>
<reference evidence="11 13" key="2">
    <citation type="journal article" date="2018" name="Elife">
        <title>Functional genomics of lipid metabolism in the oleaginous yeast Rhodosporidium toruloides.</title>
        <authorList>
            <person name="Coradetti S.T."/>
            <person name="Pinel D."/>
            <person name="Geiselman G."/>
            <person name="Ito M."/>
            <person name="Mondo S."/>
            <person name="Reilly M.C."/>
            <person name="Cheng Y.F."/>
            <person name="Bauer S."/>
            <person name="Grigoriev I."/>
            <person name="Gladden J.M."/>
            <person name="Simmons B.A."/>
            <person name="Brem R."/>
            <person name="Arkin A.P."/>
            <person name="Skerker J.M."/>
        </authorList>
    </citation>
    <scope>NUCLEOTIDE SEQUENCE [LARGE SCALE GENOMIC DNA]</scope>
    <source>
        <strain evidence="11 13">NBRC 0880</strain>
    </source>
</reference>
<evidence type="ECO:0000256" key="8">
    <source>
        <dbReference type="SAM" id="MobiDB-lite"/>
    </source>
</evidence>
<feature type="domain" description="Prenyltransferase alpha-alpha toroid" evidence="9">
    <location>
        <begin position="15"/>
        <end position="376"/>
    </location>
</feature>
<dbReference type="PANTHER" id="PTHR11774">
    <property type="entry name" value="GERANYLGERANYL TRANSFERASE TYPE BETA SUBUNIT"/>
    <property type="match status" value="1"/>
</dbReference>
<dbReference type="AlphaFoldDB" id="A0A0K3C8E0"/>